<dbReference type="EMBL" id="PQXN01000089">
    <property type="protein sequence ID" value="TGO55628.1"/>
    <property type="molecule type" value="Genomic_DNA"/>
</dbReference>
<comment type="caution">
    <text evidence="2">The sequence shown here is derived from an EMBL/GenBank/DDBJ whole genome shotgun (WGS) entry which is preliminary data.</text>
</comment>
<evidence type="ECO:0000313" key="3">
    <source>
        <dbReference type="Proteomes" id="UP000297527"/>
    </source>
</evidence>
<feature type="compositionally biased region" description="Basic and acidic residues" evidence="1">
    <location>
        <begin position="57"/>
        <end position="70"/>
    </location>
</feature>
<proteinExistence type="predicted"/>
<gene>
    <name evidence="2" type="ORF">BCON_0089g00240</name>
</gene>
<sequence length="83" mass="9330">MPINILRIIVCSERNSKLQTQIGNWWGRASAIQSHWSRPTSAKTKKSTTSKKHQKSAQRDIEKKIAKDESPSGGLEPPTLFVD</sequence>
<organism evidence="2 3">
    <name type="scientific">Botryotinia convoluta</name>
    <dbReference type="NCBI Taxonomy" id="54673"/>
    <lineage>
        <taxon>Eukaryota</taxon>
        <taxon>Fungi</taxon>
        <taxon>Dikarya</taxon>
        <taxon>Ascomycota</taxon>
        <taxon>Pezizomycotina</taxon>
        <taxon>Leotiomycetes</taxon>
        <taxon>Helotiales</taxon>
        <taxon>Sclerotiniaceae</taxon>
        <taxon>Botryotinia</taxon>
    </lineage>
</organism>
<feature type="region of interest" description="Disordered" evidence="1">
    <location>
        <begin position="33"/>
        <end position="83"/>
    </location>
</feature>
<evidence type="ECO:0000313" key="2">
    <source>
        <dbReference type="EMBL" id="TGO55628.1"/>
    </source>
</evidence>
<name>A0A4Z1I1U4_9HELO</name>
<accession>A0A4Z1I1U4</accession>
<dbReference type="Proteomes" id="UP000297527">
    <property type="component" value="Unassembled WGS sequence"/>
</dbReference>
<keyword evidence="3" id="KW-1185">Reference proteome</keyword>
<feature type="compositionally biased region" description="Basic residues" evidence="1">
    <location>
        <begin position="43"/>
        <end position="56"/>
    </location>
</feature>
<reference evidence="2 3" key="1">
    <citation type="submission" date="2017-12" db="EMBL/GenBank/DDBJ databases">
        <title>Comparative genomics of Botrytis spp.</title>
        <authorList>
            <person name="Valero-Jimenez C.A."/>
            <person name="Tapia P."/>
            <person name="Veloso J."/>
            <person name="Silva-Moreno E."/>
            <person name="Staats M."/>
            <person name="Valdes J.H."/>
            <person name="Van Kan J.A.L."/>
        </authorList>
    </citation>
    <scope>NUCLEOTIDE SEQUENCE [LARGE SCALE GENOMIC DNA]</scope>
    <source>
        <strain evidence="2 3">MUCL11595</strain>
    </source>
</reference>
<dbReference type="AlphaFoldDB" id="A0A4Z1I1U4"/>
<evidence type="ECO:0000256" key="1">
    <source>
        <dbReference type="SAM" id="MobiDB-lite"/>
    </source>
</evidence>
<protein>
    <submittedName>
        <fullName evidence="2">Uncharacterized protein</fullName>
    </submittedName>
</protein>